<dbReference type="Gene3D" id="3.80.10.10">
    <property type="entry name" value="Ribonuclease Inhibitor"/>
    <property type="match status" value="2"/>
</dbReference>
<dbReference type="SUPFAM" id="SSF52058">
    <property type="entry name" value="L domain-like"/>
    <property type="match status" value="1"/>
</dbReference>
<name>A0AAV8C5N5_9POAL</name>
<reference evidence="3" key="1">
    <citation type="submission" date="2022-08" db="EMBL/GenBank/DDBJ databases">
        <authorList>
            <person name="Marques A."/>
        </authorList>
    </citation>
    <scope>NUCLEOTIDE SEQUENCE</scope>
    <source>
        <strain evidence="3">RhyPub2mFocal</strain>
        <tissue evidence="3">Leaves</tissue>
    </source>
</reference>
<evidence type="ECO:0000259" key="2">
    <source>
        <dbReference type="PROSITE" id="PS50181"/>
    </source>
</evidence>
<dbReference type="AlphaFoldDB" id="A0AAV8C5N5"/>
<feature type="compositionally biased region" description="Basic and acidic residues" evidence="1">
    <location>
        <begin position="62"/>
        <end position="73"/>
    </location>
</feature>
<dbReference type="InterPro" id="IPR032675">
    <property type="entry name" value="LRR_dom_sf"/>
</dbReference>
<accession>A0AAV8C5N5</accession>
<dbReference type="PROSITE" id="PS50181">
    <property type="entry name" value="FBOX"/>
    <property type="match status" value="1"/>
</dbReference>
<dbReference type="InterPro" id="IPR001810">
    <property type="entry name" value="F-box_dom"/>
</dbReference>
<dbReference type="Proteomes" id="UP001140206">
    <property type="component" value="Chromosome 5"/>
</dbReference>
<dbReference type="InterPro" id="IPR053781">
    <property type="entry name" value="F-box_AtFBL13-like"/>
</dbReference>
<sequence>MFEISPACRLSKWVRKNECLVAARPLGSIFFYHAQAIARSAVRCLQKCEKNSCTPTGTRSMEPPHKHPRRNDEPTMSPSLPDLSTLPELVLIHILSFMDPKEAVQTCILSKRWRNLWTYVTSLNFNKSAFKRTAHFVRFVTNMLFFRGAIKLDTFRLYWFTRKRTGDTYSMKNRQICASNISSWIFSALSCKPLTISLVLHGFANLKLPHALFTCASLEQLELGLYDCNNEEVIGTKYVNLPSLKKLELAGLTVNDPVMQMILSGCPLLEELCLSVCSLKLSEMRSDLLRSLTIRQCQGSGVVEIFMPSLISLHLKNPGRLGTILSLKNTPSLVKVFVFSNYFQGYSFSAAEFEFFTCLTSATDLKLYGSGVMALLEQTGLNCPVFDNLKRLTFGRWQINNNLDLLCRLLQHTPNLEKLTIVHTAHRSPRNPKKKGATGQIPFRCEQLRAIEIKYSDPSGVHELVDILLRNTSHRERVLSISPASKCEISNL</sequence>
<dbReference type="InterPro" id="IPR055411">
    <property type="entry name" value="LRR_FXL15/At3g58940/PEG3-like"/>
</dbReference>
<evidence type="ECO:0000313" key="4">
    <source>
        <dbReference type="Proteomes" id="UP001140206"/>
    </source>
</evidence>
<dbReference type="InterPro" id="IPR036047">
    <property type="entry name" value="F-box-like_dom_sf"/>
</dbReference>
<gene>
    <name evidence="3" type="ORF">LUZ62_085199</name>
</gene>
<dbReference type="SMART" id="SM00256">
    <property type="entry name" value="FBOX"/>
    <property type="match status" value="1"/>
</dbReference>
<proteinExistence type="predicted"/>
<dbReference type="CDD" id="cd22160">
    <property type="entry name" value="F-box_AtFBL13-like"/>
    <property type="match status" value="1"/>
</dbReference>
<dbReference type="EMBL" id="JAMFTS010000005">
    <property type="protein sequence ID" value="KAJ4750794.1"/>
    <property type="molecule type" value="Genomic_DNA"/>
</dbReference>
<dbReference type="InterPro" id="IPR053197">
    <property type="entry name" value="F-box_SCFL_complex_component"/>
</dbReference>
<dbReference type="PANTHER" id="PTHR34223">
    <property type="entry name" value="OS11G0201299 PROTEIN"/>
    <property type="match status" value="1"/>
</dbReference>
<feature type="domain" description="F-box" evidence="2">
    <location>
        <begin position="80"/>
        <end position="133"/>
    </location>
</feature>
<evidence type="ECO:0000256" key="1">
    <source>
        <dbReference type="SAM" id="MobiDB-lite"/>
    </source>
</evidence>
<organism evidence="3 4">
    <name type="scientific">Rhynchospora pubera</name>
    <dbReference type="NCBI Taxonomy" id="906938"/>
    <lineage>
        <taxon>Eukaryota</taxon>
        <taxon>Viridiplantae</taxon>
        <taxon>Streptophyta</taxon>
        <taxon>Embryophyta</taxon>
        <taxon>Tracheophyta</taxon>
        <taxon>Spermatophyta</taxon>
        <taxon>Magnoliopsida</taxon>
        <taxon>Liliopsida</taxon>
        <taxon>Poales</taxon>
        <taxon>Cyperaceae</taxon>
        <taxon>Cyperoideae</taxon>
        <taxon>Rhynchosporeae</taxon>
        <taxon>Rhynchospora</taxon>
    </lineage>
</organism>
<evidence type="ECO:0000313" key="3">
    <source>
        <dbReference type="EMBL" id="KAJ4750794.1"/>
    </source>
</evidence>
<dbReference type="PANTHER" id="PTHR34223:SF51">
    <property type="entry name" value="OS06G0556300 PROTEIN"/>
    <property type="match status" value="1"/>
</dbReference>
<keyword evidence="4" id="KW-1185">Reference proteome</keyword>
<dbReference type="Gene3D" id="1.20.1280.50">
    <property type="match status" value="1"/>
</dbReference>
<feature type="region of interest" description="Disordered" evidence="1">
    <location>
        <begin position="52"/>
        <end position="78"/>
    </location>
</feature>
<dbReference type="Pfam" id="PF00646">
    <property type="entry name" value="F-box"/>
    <property type="match status" value="1"/>
</dbReference>
<protein>
    <submittedName>
        <fullName evidence="3">F-box/RNI-like/FBD-like domains-containing protein</fullName>
    </submittedName>
</protein>
<dbReference type="Pfam" id="PF24758">
    <property type="entry name" value="LRR_At5g56370"/>
    <property type="match status" value="1"/>
</dbReference>
<comment type="caution">
    <text evidence="3">The sequence shown here is derived from an EMBL/GenBank/DDBJ whole genome shotgun (WGS) entry which is preliminary data.</text>
</comment>
<dbReference type="SUPFAM" id="SSF81383">
    <property type="entry name" value="F-box domain"/>
    <property type="match status" value="1"/>
</dbReference>